<proteinExistence type="predicted"/>
<gene>
    <name evidence="3" type="ORF">ACFFQV_02710</name>
</gene>
<feature type="transmembrane region" description="Helical" evidence="1">
    <location>
        <begin position="180"/>
        <end position="199"/>
    </location>
</feature>
<dbReference type="GO" id="GO:0016746">
    <property type="term" value="F:acyltransferase activity"/>
    <property type="evidence" value="ECO:0007669"/>
    <property type="project" value="UniProtKB-KW"/>
</dbReference>
<feature type="transmembrane region" description="Helical" evidence="1">
    <location>
        <begin position="353"/>
        <end position="372"/>
    </location>
</feature>
<keyword evidence="4" id="KW-1185">Reference proteome</keyword>
<feature type="transmembrane region" description="Helical" evidence="1">
    <location>
        <begin position="313"/>
        <end position="333"/>
    </location>
</feature>
<feature type="transmembrane region" description="Helical" evidence="1">
    <location>
        <begin position="205"/>
        <end position="225"/>
    </location>
</feature>
<comment type="caution">
    <text evidence="3">The sequence shown here is derived from an EMBL/GenBank/DDBJ whole genome shotgun (WGS) entry which is preliminary data.</text>
</comment>
<dbReference type="Proteomes" id="UP001589667">
    <property type="component" value="Unassembled WGS sequence"/>
</dbReference>
<feature type="transmembrane region" description="Helical" evidence="1">
    <location>
        <begin position="418"/>
        <end position="435"/>
    </location>
</feature>
<organism evidence="3 4">
    <name type="scientific">Agromyces lapidis</name>
    <dbReference type="NCBI Taxonomy" id="279574"/>
    <lineage>
        <taxon>Bacteria</taxon>
        <taxon>Bacillati</taxon>
        <taxon>Actinomycetota</taxon>
        <taxon>Actinomycetes</taxon>
        <taxon>Micrococcales</taxon>
        <taxon>Microbacteriaceae</taxon>
        <taxon>Agromyces</taxon>
    </lineage>
</organism>
<keyword evidence="1" id="KW-1133">Transmembrane helix</keyword>
<dbReference type="EMBL" id="JBHMBL010000001">
    <property type="protein sequence ID" value="MFB9641192.1"/>
    <property type="molecule type" value="Genomic_DNA"/>
</dbReference>
<accession>A0ABV5SLZ5</accession>
<keyword evidence="1" id="KW-0472">Membrane</keyword>
<name>A0ABV5SLZ5_9MICO</name>
<dbReference type="EC" id="2.3.1.-" evidence="3"/>
<protein>
    <submittedName>
        <fullName evidence="3">Acyltransferase</fullName>
        <ecNumber evidence="3">2.3.1.-</ecNumber>
    </submittedName>
</protein>
<feature type="transmembrane region" description="Helical" evidence="1">
    <location>
        <begin position="35"/>
        <end position="55"/>
    </location>
</feature>
<dbReference type="InterPro" id="IPR002656">
    <property type="entry name" value="Acyl_transf_3_dom"/>
</dbReference>
<sequence length="457" mass="48185">MSQTVERPRATTRPEASVRERAGVRRDVSVDAVRVMLLAVVFALHAMMVGVSVGPDGPVLENALEHQAWFGPVSWVVQIMPLFFIVGGFSSITHWRSMRTRGASGAEYVRARVERLVRPAIVLVAVVAAALAALSLAGVPAETVGIAGFRVGQPLWFLGVYLAVSALVPTMVRLHERAPVLAPIALLGGVVAVDLLRLSTGVEPIGYLNLLLVWLLVQQLGFHLADGALDGLARRTLWGLAGASLTLLAVLTLAGPYPVDMLVNLNPPTLCLVVLGVAQLALFELARPRIRAWVAERDASRAISFVGERAMTVYLWHMPVLVGLAGAALAANAALGLALPEPLTAGWWASRPIWLVVSAVVVAAVVLVFARFERAGGRRGRGSEAGARTGPGAATTGLEAICAVGGVAVLLVAGFSPGPAVIALALLALALTRPVQRPAPSARRRSSRIFNRTAECR</sequence>
<evidence type="ECO:0000256" key="1">
    <source>
        <dbReference type="SAM" id="Phobius"/>
    </source>
</evidence>
<evidence type="ECO:0000313" key="3">
    <source>
        <dbReference type="EMBL" id="MFB9641192.1"/>
    </source>
</evidence>
<feature type="transmembrane region" description="Helical" evidence="1">
    <location>
        <begin position="116"/>
        <end position="139"/>
    </location>
</feature>
<dbReference type="RefSeq" id="WP_157422814.1">
    <property type="nucleotide sequence ID" value="NZ_BAAANI010000006.1"/>
</dbReference>
<keyword evidence="1" id="KW-0812">Transmembrane</keyword>
<evidence type="ECO:0000313" key="4">
    <source>
        <dbReference type="Proteomes" id="UP001589667"/>
    </source>
</evidence>
<feature type="domain" description="Acyltransferase 3" evidence="2">
    <location>
        <begin position="28"/>
        <end position="368"/>
    </location>
</feature>
<evidence type="ECO:0000259" key="2">
    <source>
        <dbReference type="Pfam" id="PF01757"/>
    </source>
</evidence>
<keyword evidence="3" id="KW-0808">Transferase</keyword>
<feature type="transmembrane region" description="Helical" evidence="1">
    <location>
        <begin position="151"/>
        <end position="168"/>
    </location>
</feature>
<keyword evidence="3" id="KW-0012">Acyltransferase</keyword>
<feature type="transmembrane region" description="Helical" evidence="1">
    <location>
        <begin position="237"/>
        <end position="259"/>
    </location>
</feature>
<feature type="transmembrane region" description="Helical" evidence="1">
    <location>
        <begin position="265"/>
        <end position="283"/>
    </location>
</feature>
<reference evidence="3 4" key="1">
    <citation type="submission" date="2024-09" db="EMBL/GenBank/DDBJ databases">
        <authorList>
            <person name="Sun Q."/>
            <person name="Mori K."/>
        </authorList>
    </citation>
    <scope>NUCLEOTIDE SEQUENCE [LARGE SCALE GENOMIC DNA]</scope>
    <source>
        <strain evidence="3 4">JCM 14321</strain>
    </source>
</reference>
<dbReference type="Pfam" id="PF01757">
    <property type="entry name" value="Acyl_transf_3"/>
    <property type="match status" value="1"/>
</dbReference>
<feature type="transmembrane region" description="Helical" evidence="1">
    <location>
        <begin position="75"/>
        <end position="95"/>
    </location>
</feature>